<dbReference type="SUPFAM" id="SSF51366">
    <property type="entry name" value="Ribulose-phoshate binding barrel"/>
    <property type="match status" value="1"/>
</dbReference>
<comment type="subunit">
    <text evidence="3 9">Tetramer of two alpha and two beta chains.</text>
</comment>
<dbReference type="UniPathway" id="UPA00035">
    <property type="reaction ID" value="UER00044"/>
</dbReference>
<dbReference type="GO" id="GO:0005829">
    <property type="term" value="C:cytosol"/>
    <property type="evidence" value="ECO:0007669"/>
    <property type="project" value="TreeGrafter"/>
</dbReference>
<dbReference type="EMBL" id="LT622863">
    <property type="protein sequence ID" value="SCW21291.1"/>
    <property type="molecule type" value="Genomic_DNA"/>
</dbReference>
<proteinExistence type="inferred from homology"/>
<reference evidence="11" key="1">
    <citation type="submission" date="2016-10" db="EMBL/GenBank/DDBJ databases">
        <title>Chloroplast genomes as a tool to resolve red algal phylogenies: a case study in the Nemaliales.</title>
        <authorList>
            <person name="Costa J.F."/>
            <person name="Lin S.M."/>
            <person name="Macaya E.C."/>
            <person name="Fernandez-Garcia C."/>
            <person name="Verbruggen H."/>
        </authorList>
    </citation>
    <scope>NUCLEOTIDE SEQUENCE</scope>
    <source>
        <strain evidence="11">J.0258</strain>
    </source>
</reference>
<evidence type="ECO:0000256" key="8">
    <source>
        <dbReference type="ARBA" id="ARBA00049047"/>
    </source>
</evidence>
<evidence type="ECO:0000256" key="5">
    <source>
        <dbReference type="ARBA" id="ARBA00022822"/>
    </source>
</evidence>
<protein>
    <recommendedName>
        <fullName evidence="9">Tryptophan synthase alpha chain</fullName>
        <ecNumber evidence="9">4.2.1.20</ecNumber>
    </recommendedName>
</protein>
<dbReference type="FunFam" id="3.20.20.70:FF:000037">
    <property type="entry name" value="Tryptophan synthase alpha chain"/>
    <property type="match status" value="1"/>
</dbReference>
<dbReference type="GO" id="GO:0009507">
    <property type="term" value="C:chloroplast"/>
    <property type="evidence" value="ECO:0007669"/>
    <property type="project" value="UniProtKB-SubCell"/>
</dbReference>
<dbReference type="Pfam" id="PF00290">
    <property type="entry name" value="Trp_syntA"/>
    <property type="match status" value="1"/>
</dbReference>
<keyword evidence="11" id="KW-0934">Plastid</keyword>
<comment type="similarity">
    <text evidence="9 10">Belongs to the TrpA family.</text>
</comment>
<accession>A0A1G4NRK5</accession>
<dbReference type="InterPro" id="IPR013785">
    <property type="entry name" value="Aldolase_TIM"/>
</dbReference>
<gene>
    <name evidence="9 11" type="primary">trpA</name>
    <name evidence="11" type="ORF">BQ776_57</name>
</gene>
<comment type="subcellular location">
    <subcellularLocation>
        <location evidence="9">Plastid</location>
        <location evidence="9">Chloroplast</location>
    </subcellularLocation>
</comment>
<keyword evidence="5 9" id="KW-0822">Tryptophan biosynthesis</keyword>
<evidence type="ECO:0000256" key="7">
    <source>
        <dbReference type="ARBA" id="ARBA00023239"/>
    </source>
</evidence>
<keyword evidence="7 9" id="KW-0456">Lyase</keyword>
<evidence type="ECO:0000313" key="11">
    <source>
        <dbReference type="EMBL" id="SCW21291.1"/>
    </source>
</evidence>
<dbReference type="CDD" id="cd04724">
    <property type="entry name" value="Tryptophan_synthase_alpha"/>
    <property type="match status" value="1"/>
</dbReference>
<keyword evidence="11" id="KW-0150">Chloroplast</keyword>
<evidence type="ECO:0000256" key="4">
    <source>
        <dbReference type="ARBA" id="ARBA00022605"/>
    </source>
</evidence>
<dbReference type="GO" id="GO:0004834">
    <property type="term" value="F:tryptophan synthase activity"/>
    <property type="evidence" value="ECO:0007669"/>
    <property type="project" value="UniProtKB-UniRule"/>
</dbReference>
<dbReference type="NCBIfam" id="TIGR00262">
    <property type="entry name" value="trpA"/>
    <property type="match status" value="1"/>
</dbReference>
<sequence length="263" mass="28942">MAIISSTLSVLEKSCGLIPFITAGSPNIESTERALRLLDSLGADVIEIGLPYSDPLADGPIIQQASKEALDKGMNLDLLLDLLDRTCNYIQSPIVLFTYYNPMLVRGIKKFISDISRVGVQGLIIPDLPLEETDYIISLCNQLSIELILLITPTSSPQRIKQIIQKSPGLIYVVSATGVTGLRSNVNHNMREFVKYIKSKTDKLLILGFGISTTEHVKQVMEWDIDGIVIGSAFVKRLSDTNTERGLSSLGDFCLSVQRTLEQ</sequence>
<organism evidence="11">
    <name type="scientific">Dermonema virens</name>
    <dbReference type="NCBI Taxonomy" id="1077399"/>
    <lineage>
        <taxon>Eukaryota</taxon>
        <taxon>Rhodophyta</taxon>
        <taxon>Florideophyceae</taxon>
        <taxon>Nemaliophycidae</taxon>
        <taxon>Nemaliales</taxon>
        <taxon>Liagoraceae</taxon>
        <taxon>Dermonema</taxon>
    </lineage>
</organism>
<dbReference type="PANTHER" id="PTHR43406">
    <property type="entry name" value="TRYPTOPHAN SYNTHASE, ALPHA CHAIN"/>
    <property type="match status" value="1"/>
</dbReference>
<geneLocation type="chloroplast" evidence="11"/>
<reference evidence="11" key="2">
    <citation type="submission" date="2016-10" db="EMBL/GenBank/DDBJ databases">
        <authorList>
            <person name="de Groot N.N."/>
        </authorList>
    </citation>
    <scope>NUCLEOTIDE SEQUENCE</scope>
    <source>
        <strain evidence="11">J.0258</strain>
    </source>
</reference>
<dbReference type="InterPro" id="IPR011060">
    <property type="entry name" value="RibuloseP-bd_barrel"/>
</dbReference>
<feature type="active site" description="Proton acceptor" evidence="9">
    <location>
        <position position="47"/>
    </location>
</feature>
<keyword evidence="4 9" id="KW-0028">Amino-acid biosynthesis</keyword>
<comment type="function">
    <text evidence="1 9">The alpha subunit is responsible for the aldol cleavage of indoleglycerol phosphate to indole and glyceraldehyde 3-phosphate.</text>
</comment>
<evidence type="ECO:0000256" key="9">
    <source>
        <dbReference type="HAMAP-Rule" id="MF_00131"/>
    </source>
</evidence>
<dbReference type="PANTHER" id="PTHR43406:SF1">
    <property type="entry name" value="TRYPTOPHAN SYNTHASE ALPHA CHAIN, CHLOROPLASTIC"/>
    <property type="match status" value="1"/>
</dbReference>
<dbReference type="InterPro" id="IPR018204">
    <property type="entry name" value="Trp_synthase_alpha_AS"/>
</dbReference>
<dbReference type="HAMAP" id="MF_00131">
    <property type="entry name" value="Trp_synth_alpha"/>
    <property type="match status" value="1"/>
</dbReference>
<comment type="pathway">
    <text evidence="2 9">Amino-acid biosynthesis; L-tryptophan biosynthesis; L-tryptophan from chorismate: step 5/5.</text>
</comment>
<feature type="active site" description="Proton acceptor" evidence="9">
    <location>
        <position position="58"/>
    </location>
</feature>
<dbReference type="RefSeq" id="YP_009313037.1">
    <property type="nucleotide sequence ID" value="NC_031655.1"/>
</dbReference>
<dbReference type="AlphaFoldDB" id="A0A1G4NRK5"/>
<evidence type="ECO:0000256" key="3">
    <source>
        <dbReference type="ARBA" id="ARBA00011270"/>
    </source>
</evidence>
<dbReference type="Gene3D" id="3.20.20.70">
    <property type="entry name" value="Aldolase class I"/>
    <property type="match status" value="1"/>
</dbReference>
<comment type="catalytic activity">
    <reaction evidence="8 9">
        <text>(1S,2R)-1-C-(indol-3-yl)glycerol 3-phosphate + L-serine = D-glyceraldehyde 3-phosphate + L-tryptophan + H2O</text>
        <dbReference type="Rhea" id="RHEA:10532"/>
        <dbReference type="ChEBI" id="CHEBI:15377"/>
        <dbReference type="ChEBI" id="CHEBI:33384"/>
        <dbReference type="ChEBI" id="CHEBI:57912"/>
        <dbReference type="ChEBI" id="CHEBI:58866"/>
        <dbReference type="ChEBI" id="CHEBI:59776"/>
        <dbReference type="EC" id="4.2.1.20"/>
    </reaction>
</comment>
<keyword evidence="6 9" id="KW-0057">Aromatic amino acid biosynthesis</keyword>
<dbReference type="InterPro" id="IPR002028">
    <property type="entry name" value="Trp_synthase_suA"/>
</dbReference>
<dbReference type="GeneID" id="30000087"/>
<dbReference type="EC" id="4.2.1.20" evidence="9"/>
<name>A0A1G4NRK5_9FLOR</name>
<evidence type="ECO:0000256" key="2">
    <source>
        <dbReference type="ARBA" id="ARBA00004733"/>
    </source>
</evidence>
<dbReference type="PROSITE" id="PS00167">
    <property type="entry name" value="TRP_SYNTHASE_ALPHA"/>
    <property type="match status" value="1"/>
</dbReference>
<evidence type="ECO:0000256" key="10">
    <source>
        <dbReference type="RuleBase" id="RU003662"/>
    </source>
</evidence>
<evidence type="ECO:0000256" key="1">
    <source>
        <dbReference type="ARBA" id="ARBA00003365"/>
    </source>
</evidence>
<evidence type="ECO:0000256" key="6">
    <source>
        <dbReference type="ARBA" id="ARBA00023141"/>
    </source>
</evidence>